<accession>A0A0U3WBR3</accession>
<dbReference type="AlphaFoldDB" id="A0A0U3WBR3"/>
<keyword evidence="2" id="KW-1185">Reference proteome</keyword>
<name>A0A0U3WBR3_9BACI</name>
<reference evidence="1 2" key="1">
    <citation type="submission" date="2016-01" db="EMBL/GenBank/DDBJ databases">
        <title>Complete genome sequence of strain Lentibacillus amyloliquefaciens LAM0015T isolated from saline sediment.</title>
        <authorList>
            <person name="Wang J.-L."/>
            <person name="He M.-X."/>
        </authorList>
    </citation>
    <scope>NUCLEOTIDE SEQUENCE [LARGE SCALE GENOMIC DNA]</scope>
    <source>
        <strain evidence="1 2">LAM0015</strain>
    </source>
</reference>
<organism evidence="1 2">
    <name type="scientific">Lentibacillus amyloliquefaciens</name>
    <dbReference type="NCBI Taxonomy" id="1472767"/>
    <lineage>
        <taxon>Bacteria</taxon>
        <taxon>Bacillati</taxon>
        <taxon>Bacillota</taxon>
        <taxon>Bacilli</taxon>
        <taxon>Bacillales</taxon>
        <taxon>Bacillaceae</taxon>
        <taxon>Lentibacillus</taxon>
    </lineage>
</organism>
<sequence length="97" mass="11031">MNNEIVSNAMEMVKARIGISTSVRDMYLQEIIRSVVTQLEQEQGLSLKSGNSYHLMFIVDFSVWRYQNVDESGAIPRHLQFRMHNLVITGGGNDVQS</sequence>
<dbReference type="EMBL" id="CP013862">
    <property type="protein sequence ID" value="ALX50464.1"/>
    <property type="molecule type" value="Genomic_DNA"/>
</dbReference>
<dbReference type="OrthoDB" id="1808529at2"/>
<dbReference type="Proteomes" id="UP000050331">
    <property type="component" value="Chromosome"/>
</dbReference>
<dbReference type="KEGG" id="lao:AOX59_18885"/>
<gene>
    <name evidence="1" type="ORF">AOX59_18885</name>
</gene>
<evidence type="ECO:0000313" key="1">
    <source>
        <dbReference type="EMBL" id="ALX50464.1"/>
    </source>
</evidence>
<dbReference type="STRING" id="1472767.AOX59_18885"/>
<protein>
    <recommendedName>
        <fullName evidence="3">DNA-packaging protein</fullName>
    </recommendedName>
</protein>
<evidence type="ECO:0000313" key="2">
    <source>
        <dbReference type="Proteomes" id="UP000050331"/>
    </source>
</evidence>
<evidence type="ECO:0008006" key="3">
    <source>
        <dbReference type="Google" id="ProtNLM"/>
    </source>
</evidence>
<dbReference type="RefSeq" id="WP_068448007.1">
    <property type="nucleotide sequence ID" value="NZ_CP013862.1"/>
</dbReference>
<proteinExistence type="predicted"/>